<accession>A0ABU5C9K2</accession>
<feature type="transmembrane region" description="Helical" evidence="1">
    <location>
        <begin position="20"/>
        <end position="47"/>
    </location>
</feature>
<organism evidence="2 3">
    <name type="scientific">Tigheibacillus halophilus</name>
    <dbReference type="NCBI Taxonomy" id="361280"/>
    <lineage>
        <taxon>Bacteria</taxon>
        <taxon>Bacillati</taxon>
        <taxon>Bacillota</taxon>
        <taxon>Bacilli</taxon>
        <taxon>Bacillales</taxon>
        <taxon>Bacillaceae</taxon>
        <taxon>Tigheibacillus</taxon>
    </lineage>
</organism>
<keyword evidence="1" id="KW-0472">Membrane</keyword>
<gene>
    <name evidence="2" type="ORF">RWE15_15205</name>
</gene>
<evidence type="ECO:0000256" key="1">
    <source>
        <dbReference type="SAM" id="Phobius"/>
    </source>
</evidence>
<evidence type="ECO:0000313" key="3">
    <source>
        <dbReference type="Proteomes" id="UP001281447"/>
    </source>
</evidence>
<name>A0ABU5C9K2_9BACI</name>
<keyword evidence="1" id="KW-1133">Transmembrane helix</keyword>
<keyword evidence="1" id="KW-0812">Transmembrane</keyword>
<evidence type="ECO:0000313" key="2">
    <source>
        <dbReference type="EMBL" id="MDY0395531.1"/>
    </source>
</evidence>
<reference evidence="2 3" key="1">
    <citation type="submission" date="2023-10" db="EMBL/GenBank/DDBJ databases">
        <title>Virgibacillus halophilus 5B73C genome.</title>
        <authorList>
            <person name="Miliotis G."/>
            <person name="Sengupta P."/>
            <person name="Hameed A."/>
            <person name="Chuvochina M."/>
            <person name="Mcdonagh F."/>
            <person name="Simpson A.C."/>
            <person name="Singh N.K."/>
            <person name="Rekha P.D."/>
            <person name="Raman K."/>
            <person name="Hugenholtz P."/>
            <person name="Venkateswaran K."/>
        </authorList>
    </citation>
    <scope>NUCLEOTIDE SEQUENCE [LARGE SCALE GENOMIC DNA]</scope>
    <source>
        <strain evidence="2 3">5B73C</strain>
    </source>
</reference>
<sequence length="76" mass="8778">MLPKTYEKWNPITLVSWAAAFLVGLLINWGIPSLNSLLTSFILYLMISKIVNRRGMVTFDEIDTYQDLQIKDQKSN</sequence>
<dbReference type="EMBL" id="JAWDIP010000003">
    <property type="protein sequence ID" value="MDY0395531.1"/>
    <property type="molecule type" value="Genomic_DNA"/>
</dbReference>
<dbReference type="Proteomes" id="UP001281447">
    <property type="component" value="Unassembled WGS sequence"/>
</dbReference>
<protein>
    <submittedName>
        <fullName evidence="2">Uncharacterized protein</fullName>
    </submittedName>
</protein>
<proteinExistence type="predicted"/>
<keyword evidence="3" id="KW-1185">Reference proteome</keyword>
<comment type="caution">
    <text evidence="2">The sequence shown here is derived from an EMBL/GenBank/DDBJ whole genome shotgun (WGS) entry which is preliminary data.</text>
</comment>